<dbReference type="InterPro" id="IPR000917">
    <property type="entry name" value="Sulfatase_N"/>
</dbReference>
<feature type="domain" description="Sulfatase N-terminal" evidence="2">
    <location>
        <begin position="6"/>
        <end position="345"/>
    </location>
</feature>
<evidence type="ECO:0000259" key="2">
    <source>
        <dbReference type="Pfam" id="PF00884"/>
    </source>
</evidence>
<dbReference type="GO" id="GO:0015024">
    <property type="term" value="F:glucuronate-2-sulfatase activity"/>
    <property type="evidence" value="ECO:0007669"/>
    <property type="project" value="TreeGrafter"/>
</dbReference>
<accession>A0A932MLK6</accession>
<dbReference type="Pfam" id="PF00884">
    <property type="entry name" value="Sulfatase"/>
    <property type="match status" value="1"/>
</dbReference>
<dbReference type="PANTHER" id="PTHR46615">
    <property type="entry name" value="ARYLSULFATASE K"/>
    <property type="match status" value="1"/>
</dbReference>
<dbReference type="PANTHER" id="PTHR46615:SF1">
    <property type="entry name" value="ARYLSULFATASE K"/>
    <property type="match status" value="1"/>
</dbReference>
<dbReference type="CDD" id="cd16037">
    <property type="entry name" value="sulfatase_like"/>
    <property type="match status" value="1"/>
</dbReference>
<dbReference type="InterPro" id="IPR017850">
    <property type="entry name" value="Alkaline_phosphatase_core_sf"/>
</dbReference>
<keyword evidence="3" id="KW-0378">Hydrolase</keyword>
<dbReference type="SUPFAM" id="SSF53649">
    <property type="entry name" value="Alkaline phosphatase-like"/>
    <property type="match status" value="1"/>
</dbReference>
<name>A0A932MLK6_UNCTE</name>
<sequence>MARPTNLLFIMTDEHSPKALGCAGHPIVRTPNLDALAASGAYFPDAYCNSPICVPSRSSFSTGRWIHQIGHWDNAHPYDGRVPGWGHRLQGAGRRVSAIGKLHFRNALDPTGFDEQLQPMHVVDGVGDLLGSIRDELPYRHASKKYAEQVGAGESSYNRYDRDIARLAGEWLERRAAEKPGDPWMLYVSFVCPHFPLIAPPEFCAMYPPEEMPLPKLHDMPDEARHPWIRALRGSYAYDDFFADDGRRRLAVASYYALVSFVDDNVGRVLRALRETGLDRTTRVVYASDHGESLGARGVWGKSNLYQESAGVPLIVAGPGVEAGRVCRTPVSLVDGYPAILECVGAAPGPEDADLPGRSLLQTLARPDEPGRWVFSEYHAGGAKSAAYMLRRGRFKYIHYVGFRPELFDLEADPEELRDLAPEPAHQGTLKEFEALLRSILDPEETDRRAKRDQAALVARHGGREAIISRGTHTWSPAPGEKAERTKPD</sequence>
<dbReference type="Gene3D" id="3.40.720.10">
    <property type="entry name" value="Alkaline Phosphatase, subunit A"/>
    <property type="match status" value="1"/>
</dbReference>
<feature type="region of interest" description="Disordered" evidence="1">
    <location>
        <begin position="468"/>
        <end position="489"/>
    </location>
</feature>
<comment type="caution">
    <text evidence="3">The sequence shown here is derived from an EMBL/GenBank/DDBJ whole genome shotgun (WGS) entry which is preliminary data.</text>
</comment>
<protein>
    <submittedName>
        <fullName evidence="3">Sulfatase-like hydrolase/transferase</fullName>
    </submittedName>
</protein>
<dbReference type="EMBL" id="JACPUR010000007">
    <property type="protein sequence ID" value="MBI3126655.1"/>
    <property type="molecule type" value="Genomic_DNA"/>
</dbReference>
<organism evidence="3 4">
    <name type="scientific">Tectimicrobiota bacterium</name>
    <dbReference type="NCBI Taxonomy" id="2528274"/>
    <lineage>
        <taxon>Bacteria</taxon>
        <taxon>Pseudomonadati</taxon>
        <taxon>Nitrospinota/Tectimicrobiota group</taxon>
        <taxon>Candidatus Tectimicrobiota</taxon>
    </lineage>
</organism>
<evidence type="ECO:0000313" key="3">
    <source>
        <dbReference type="EMBL" id="MBI3126655.1"/>
    </source>
</evidence>
<evidence type="ECO:0000313" key="4">
    <source>
        <dbReference type="Proteomes" id="UP000782312"/>
    </source>
</evidence>
<dbReference type="AlphaFoldDB" id="A0A932MLK6"/>
<evidence type="ECO:0000256" key="1">
    <source>
        <dbReference type="SAM" id="MobiDB-lite"/>
    </source>
</evidence>
<proteinExistence type="predicted"/>
<reference evidence="3" key="1">
    <citation type="submission" date="2020-07" db="EMBL/GenBank/DDBJ databases">
        <title>Huge and variable diversity of episymbiotic CPR bacteria and DPANN archaea in groundwater ecosystems.</title>
        <authorList>
            <person name="He C.Y."/>
            <person name="Keren R."/>
            <person name="Whittaker M."/>
            <person name="Farag I.F."/>
            <person name="Doudna J."/>
            <person name="Cate J.H.D."/>
            <person name="Banfield J.F."/>
        </authorList>
    </citation>
    <scope>NUCLEOTIDE SEQUENCE</scope>
    <source>
        <strain evidence="3">NC_groundwater_763_Ag_S-0.2um_68_21</strain>
    </source>
</reference>
<dbReference type="Proteomes" id="UP000782312">
    <property type="component" value="Unassembled WGS sequence"/>
</dbReference>
<dbReference type="InterPro" id="IPR051849">
    <property type="entry name" value="GAG-degrading_sulfatase"/>
</dbReference>
<dbReference type="GO" id="GO:0004065">
    <property type="term" value="F:arylsulfatase activity"/>
    <property type="evidence" value="ECO:0007669"/>
    <property type="project" value="TreeGrafter"/>
</dbReference>
<gene>
    <name evidence="3" type="ORF">HYZ11_03520</name>
</gene>